<dbReference type="EMBL" id="HE573026">
    <property type="protein sequence ID" value="CCC52294.1"/>
    <property type="molecule type" value="Genomic_DNA"/>
</dbReference>
<gene>
    <name evidence="1" type="ORF">TVY486_1013370</name>
</gene>
<evidence type="ECO:0000313" key="1">
    <source>
        <dbReference type="EMBL" id="CCC52294.1"/>
    </source>
</evidence>
<proteinExistence type="predicted"/>
<sequence length="116" mass="13720">MSSRFHQKYFLRCGHCKSTQRYAKGYRPIPNPILFDSDAHCRSYHRERQESAGMVRILPTCRCNKCLRIHSDWKVIDFQQFLDIKLAMSAEEKDKLLWPSAEERCREVTAVTPRPC</sequence>
<reference evidence="1" key="1">
    <citation type="journal article" date="2012" name="Proc. Natl. Acad. Sci. U.S.A.">
        <title>Antigenic diversity is generated by distinct evolutionary mechanisms in African trypanosome species.</title>
        <authorList>
            <person name="Jackson A.P."/>
            <person name="Berry A."/>
            <person name="Aslett M."/>
            <person name="Allison H.C."/>
            <person name="Burton P."/>
            <person name="Vavrova-Anderson J."/>
            <person name="Brown R."/>
            <person name="Browne H."/>
            <person name="Corton N."/>
            <person name="Hauser H."/>
            <person name="Gamble J."/>
            <person name="Gilderthorp R."/>
            <person name="Marcello L."/>
            <person name="McQuillan J."/>
            <person name="Otto T.D."/>
            <person name="Quail M.A."/>
            <person name="Sanders M.J."/>
            <person name="van Tonder A."/>
            <person name="Ginger M.L."/>
            <person name="Field M.C."/>
            <person name="Barry J.D."/>
            <person name="Hertz-Fowler C."/>
            <person name="Berriman M."/>
        </authorList>
    </citation>
    <scope>NUCLEOTIDE SEQUENCE</scope>
    <source>
        <strain evidence="1">Y486</strain>
    </source>
</reference>
<dbReference type="VEuPathDB" id="TriTrypDB:TvY486_1013370"/>
<protein>
    <submittedName>
        <fullName evidence="1">Uncharacterized protein</fullName>
    </submittedName>
</protein>
<name>G0U4D0_TRYVY</name>
<accession>G0U4D0</accession>
<dbReference type="AlphaFoldDB" id="G0U4D0"/>
<organism evidence="1">
    <name type="scientific">Trypanosoma vivax (strain Y486)</name>
    <dbReference type="NCBI Taxonomy" id="1055687"/>
    <lineage>
        <taxon>Eukaryota</taxon>
        <taxon>Discoba</taxon>
        <taxon>Euglenozoa</taxon>
        <taxon>Kinetoplastea</taxon>
        <taxon>Metakinetoplastina</taxon>
        <taxon>Trypanosomatida</taxon>
        <taxon>Trypanosomatidae</taxon>
        <taxon>Trypanosoma</taxon>
        <taxon>Duttonella</taxon>
    </lineage>
</organism>